<evidence type="ECO:0000256" key="5">
    <source>
        <dbReference type="ARBA" id="ARBA00023157"/>
    </source>
</evidence>
<dbReference type="EMBL" id="BAABGY010000005">
    <property type="protein sequence ID" value="GAA4324814.1"/>
    <property type="molecule type" value="Genomic_DNA"/>
</dbReference>
<sequence length="1198" mass="129241">MNGKKQQQLVRKAFRVAAVLAVLAGTCLKTAAQPAGSTLPPNAYSLYMSDYGPGGMFTASVNDTVVHPPNTNECFTPDRHYYLGIRMWLNGRIESRPAAFLPRLLDPIQCDDIEPHTYNATFQLINQGLEALPGIYYYSWFPYDDCILRLSGYGPDYLLPYHFSVWPDFGALQHYPTKMNEGDPVSVTATGIRAGTYYLDAILKRNNTYSVQRVSNYFTTSGGSLTLQSFPLDTSAVRENSRVHLVVNRLGTKMTSGHSLRGLIVGSDFVVRFAESKEFCADSTFIAGYEWVPPGTYQVALVDSVTAGTVLGTLSDPVTLNVGGQLQINSYPLQASFFPGGVLPARFTYRILKDGVIYDEFVEKYARISVCTGTPQSTAGQTLSFGGTNEVLVVADNPSLVLNQFTVETWMRRNRNTTFADFICSKAGTENMELQLRDSGRIRFIPAPGVYLDCPVNTLPASLSAWTHVAATYNPAIGAARLFVNGVEVPLTNNGTAPLTTPIGRNNGQFVIGARNGNGFLPFAGRLEEFRLWNRALAAWEIRARMNCEIPSSATNLVLNLHFNQGVAGEDNSGDPASRTAVDASGYNNHASLRNFTLSYVFSNWMGAGPVVSGSSCPAAAAPVAEALDFDGTNDFVNIPSRPALSPTRFTIESWVRWSRTTSLADFICSKGGVENMELHLSAGNSIRFIPAPGVYLDAPPNTITQNVWTHIACAYDPTIGVARMYVNGVEVTLTNNGTAPLTTLPVANTGALVVGSRGASLPFAGRLNDFRLWNRVLTQPEIQARLHCRITRPDPNLLVNLHLAGTLDAVNTATDASGNGNHGDLSGFALSGTASNWVSGGAGTTSMPSALAAANAIQVRVVAGQATSFGTECSDVIATVTPSGSFPINSSTTGKVWIESAQPAQYVKRHYEITPATDAGAATGTVTLYFTQNEFDDFNAVNTLKLPRFPGDAPGIANLRIEKRSGVSSDGSGLPDTYPAGTPLTIDPADTDIVWNAAAARWEVSFAVAGFSGFFAKTMSGPLPVTLAGFAASLQGCRVELHWHTLFESNADRFAIQRSADGIRFETIGTTRATNSAAGSRYRYTDMQPAEGTNIYRLQMVDQDGSSKYSPVVSRSGCGMKAVRVYPNPAADFLTIDGLVVGDIIRISTVAGQEMDTKRVLRRTEQLAVGHLVPGVYLIAVISNRDGKTHFERFYKQ</sequence>
<dbReference type="InterPro" id="IPR006558">
    <property type="entry name" value="LamG-like"/>
</dbReference>
<evidence type="ECO:0000259" key="7">
    <source>
        <dbReference type="SMART" id="SM00560"/>
    </source>
</evidence>
<evidence type="ECO:0000256" key="3">
    <source>
        <dbReference type="ARBA" id="ARBA00022729"/>
    </source>
</evidence>
<dbReference type="Proteomes" id="UP001501725">
    <property type="component" value="Unassembled WGS sequence"/>
</dbReference>
<dbReference type="Gene3D" id="2.60.120.200">
    <property type="match status" value="2"/>
</dbReference>
<name>A0ABP8GI35_9BACT</name>
<keyword evidence="2" id="KW-0479">Metal-binding</keyword>
<keyword evidence="4" id="KW-0106">Calcium</keyword>
<comment type="cofactor">
    <cofactor evidence="1">
        <name>Ca(2+)</name>
        <dbReference type="ChEBI" id="CHEBI:29108"/>
    </cofactor>
</comment>
<reference evidence="9" key="1">
    <citation type="journal article" date="2019" name="Int. J. Syst. Evol. Microbiol.">
        <title>The Global Catalogue of Microorganisms (GCM) 10K type strain sequencing project: providing services to taxonomists for standard genome sequencing and annotation.</title>
        <authorList>
            <consortium name="The Broad Institute Genomics Platform"/>
            <consortium name="The Broad Institute Genome Sequencing Center for Infectious Disease"/>
            <person name="Wu L."/>
            <person name="Ma J."/>
        </authorList>
    </citation>
    <scope>NUCLEOTIDE SEQUENCE [LARGE SCALE GENOMIC DNA]</scope>
    <source>
        <strain evidence="9">JCM 17919</strain>
    </source>
</reference>
<feature type="domain" description="LamG-like jellyroll fold" evidence="7">
    <location>
        <begin position="403"/>
        <end position="540"/>
    </location>
</feature>
<evidence type="ECO:0000313" key="9">
    <source>
        <dbReference type="Proteomes" id="UP001501725"/>
    </source>
</evidence>
<comment type="caution">
    <text evidence="8">The sequence shown here is derived from an EMBL/GenBank/DDBJ whole genome shotgun (WGS) entry which is preliminary data.</text>
</comment>
<keyword evidence="5" id="KW-1015">Disulfide bond</keyword>
<dbReference type="InterPro" id="IPR051360">
    <property type="entry name" value="Neuronal_Pentraxin_Related"/>
</dbReference>
<dbReference type="Pfam" id="PF13385">
    <property type="entry name" value="Laminin_G_3"/>
    <property type="match status" value="2"/>
</dbReference>
<proteinExistence type="predicted"/>
<protein>
    <recommendedName>
        <fullName evidence="7">LamG-like jellyroll fold domain-containing protein</fullName>
    </recommendedName>
</protein>
<keyword evidence="3 6" id="KW-0732">Signal</keyword>
<evidence type="ECO:0000256" key="4">
    <source>
        <dbReference type="ARBA" id="ARBA00022837"/>
    </source>
</evidence>
<organism evidence="8 9">
    <name type="scientific">Flaviaesturariibacter amylovorans</name>
    <dbReference type="NCBI Taxonomy" id="1084520"/>
    <lineage>
        <taxon>Bacteria</taxon>
        <taxon>Pseudomonadati</taxon>
        <taxon>Bacteroidota</taxon>
        <taxon>Chitinophagia</taxon>
        <taxon>Chitinophagales</taxon>
        <taxon>Chitinophagaceae</taxon>
        <taxon>Flaviaestuariibacter</taxon>
    </lineage>
</organism>
<dbReference type="PANTHER" id="PTHR19277:SF125">
    <property type="entry name" value="B6"/>
    <property type="match status" value="1"/>
</dbReference>
<dbReference type="SMART" id="SM00560">
    <property type="entry name" value="LamGL"/>
    <property type="match status" value="2"/>
</dbReference>
<keyword evidence="9" id="KW-1185">Reference proteome</keyword>
<evidence type="ECO:0000313" key="8">
    <source>
        <dbReference type="EMBL" id="GAA4324814.1"/>
    </source>
</evidence>
<evidence type="ECO:0000256" key="6">
    <source>
        <dbReference type="SAM" id="SignalP"/>
    </source>
</evidence>
<gene>
    <name evidence="8" type="ORF">GCM10023184_12440</name>
</gene>
<dbReference type="SUPFAM" id="SSF49899">
    <property type="entry name" value="Concanavalin A-like lectins/glucanases"/>
    <property type="match status" value="2"/>
</dbReference>
<dbReference type="InterPro" id="IPR013320">
    <property type="entry name" value="ConA-like_dom_sf"/>
</dbReference>
<evidence type="ECO:0000256" key="1">
    <source>
        <dbReference type="ARBA" id="ARBA00001913"/>
    </source>
</evidence>
<feature type="chain" id="PRO_5046375616" description="LamG-like jellyroll fold domain-containing protein" evidence="6">
    <location>
        <begin position="32"/>
        <end position="1198"/>
    </location>
</feature>
<accession>A0ABP8GI35</accession>
<dbReference type="PANTHER" id="PTHR19277">
    <property type="entry name" value="PENTRAXIN"/>
    <property type="match status" value="1"/>
</dbReference>
<evidence type="ECO:0000256" key="2">
    <source>
        <dbReference type="ARBA" id="ARBA00022723"/>
    </source>
</evidence>
<feature type="domain" description="LamG-like jellyroll fold" evidence="7">
    <location>
        <begin position="648"/>
        <end position="781"/>
    </location>
</feature>
<feature type="signal peptide" evidence="6">
    <location>
        <begin position="1"/>
        <end position="31"/>
    </location>
</feature>